<dbReference type="AlphaFoldDB" id="A0A0E9RV94"/>
<accession>A0A0E9RV94</accession>
<sequence length="27" mass="3112">MWTCMNFAGCYKPSGFKSTCSVWLIFC</sequence>
<reference evidence="1" key="2">
    <citation type="journal article" date="2015" name="Fish Shellfish Immunol.">
        <title>Early steps in the European eel (Anguilla anguilla)-Vibrio vulnificus interaction in the gills: Role of the RtxA13 toxin.</title>
        <authorList>
            <person name="Callol A."/>
            <person name="Pajuelo D."/>
            <person name="Ebbesson L."/>
            <person name="Teles M."/>
            <person name="MacKenzie S."/>
            <person name="Amaro C."/>
        </authorList>
    </citation>
    <scope>NUCLEOTIDE SEQUENCE</scope>
</reference>
<name>A0A0E9RV94_ANGAN</name>
<evidence type="ECO:0000313" key="1">
    <source>
        <dbReference type="EMBL" id="JAH32188.1"/>
    </source>
</evidence>
<dbReference type="EMBL" id="GBXM01076389">
    <property type="protein sequence ID" value="JAH32188.1"/>
    <property type="molecule type" value="Transcribed_RNA"/>
</dbReference>
<protein>
    <submittedName>
        <fullName evidence="1">Uncharacterized protein</fullName>
    </submittedName>
</protein>
<reference evidence="1" key="1">
    <citation type="submission" date="2014-11" db="EMBL/GenBank/DDBJ databases">
        <authorList>
            <person name="Amaro Gonzalez C."/>
        </authorList>
    </citation>
    <scope>NUCLEOTIDE SEQUENCE</scope>
</reference>
<proteinExistence type="predicted"/>
<organism evidence="1">
    <name type="scientific">Anguilla anguilla</name>
    <name type="common">European freshwater eel</name>
    <name type="synonym">Muraena anguilla</name>
    <dbReference type="NCBI Taxonomy" id="7936"/>
    <lineage>
        <taxon>Eukaryota</taxon>
        <taxon>Metazoa</taxon>
        <taxon>Chordata</taxon>
        <taxon>Craniata</taxon>
        <taxon>Vertebrata</taxon>
        <taxon>Euteleostomi</taxon>
        <taxon>Actinopterygii</taxon>
        <taxon>Neopterygii</taxon>
        <taxon>Teleostei</taxon>
        <taxon>Anguilliformes</taxon>
        <taxon>Anguillidae</taxon>
        <taxon>Anguilla</taxon>
    </lineage>
</organism>